<evidence type="ECO:0000259" key="1">
    <source>
        <dbReference type="PROSITE" id="PS50174"/>
    </source>
</evidence>
<feature type="domain" description="G-patch" evidence="1">
    <location>
        <begin position="49"/>
        <end position="95"/>
    </location>
</feature>
<dbReference type="OrthoDB" id="1283000at2759"/>
<feature type="non-terminal residue" evidence="2">
    <location>
        <position position="1"/>
    </location>
</feature>
<reference evidence="2" key="1">
    <citation type="submission" date="2018-05" db="EMBL/GenBank/DDBJ databases">
        <title>Draft genome of Mucuna pruriens seed.</title>
        <authorList>
            <person name="Nnadi N.E."/>
            <person name="Vos R."/>
            <person name="Hasami M.H."/>
            <person name="Devisetty U.K."/>
            <person name="Aguiy J.C."/>
        </authorList>
    </citation>
    <scope>NUCLEOTIDE SEQUENCE [LARGE SCALE GENOMIC DNA]</scope>
    <source>
        <strain evidence="2">JCA_2017</strain>
    </source>
</reference>
<organism evidence="2 3">
    <name type="scientific">Mucuna pruriens</name>
    <name type="common">Velvet bean</name>
    <name type="synonym">Dolichos pruriens</name>
    <dbReference type="NCBI Taxonomy" id="157652"/>
    <lineage>
        <taxon>Eukaryota</taxon>
        <taxon>Viridiplantae</taxon>
        <taxon>Streptophyta</taxon>
        <taxon>Embryophyta</taxon>
        <taxon>Tracheophyta</taxon>
        <taxon>Spermatophyta</taxon>
        <taxon>Magnoliopsida</taxon>
        <taxon>eudicotyledons</taxon>
        <taxon>Gunneridae</taxon>
        <taxon>Pentapetalae</taxon>
        <taxon>rosids</taxon>
        <taxon>fabids</taxon>
        <taxon>Fabales</taxon>
        <taxon>Fabaceae</taxon>
        <taxon>Papilionoideae</taxon>
        <taxon>50 kb inversion clade</taxon>
        <taxon>NPAAA clade</taxon>
        <taxon>indigoferoid/millettioid clade</taxon>
        <taxon>Phaseoleae</taxon>
        <taxon>Mucuna</taxon>
    </lineage>
</organism>
<protein>
    <recommendedName>
        <fullName evidence="1">G-patch domain-containing protein</fullName>
    </recommendedName>
</protein>
<comment type="caution">
    <text evidence="2">The sequence shown here is derived from an EMBL/GenBank/DDBJ whole genome shotgun (WGS) entry which is preliminary data.</text>
</comment>
<sequence length="213" mass="23356">MGEKELVITTPTPEEYIEGDEEALEASFQSLEVEGTTGLESKSTTPTPPGNIALQVMIKEGYQPGKGLGPRLGGIIAPIFVQENLGRSGLGYQGNDSGGNTTLSKEEAILGEGISTEAEALTDIERWIDKEKPKFEAPTKDLESINLEEGIEGREVRIGKQIPPDLRAKLLELLEEYADIFAWSYQDMPGLDRRIVEHRLPLLPGSTPIRQQL</sequence>
<dbReference type="SMART" id="SM00443">
    <property type="entry name" value="G_patch"/>
    <property type="match status" value="1"/>
</dbReference>
<dbReference type="EMBL" id="QJKJ01003742">
    <property type="protein sequence ID" value="RDX97075.1"/>
    <property type="molecule type" value="Genomic_DNA"/>
</dbReference>
<accession>A0A371H2Q5</accession>
<gene>
    <name evidence="2" type="ORF">CR513_20202</name>
</gene>
<dbReference type="PROSITE" id="PS50174">
    <property type="entry name" value="G_PATCH"/>
    <property type="match status" value="1"/>
</dbReference>
<evidence type="ECO:0000313" key="3">
    <source>
        <dbReference type="Proteomes" id="UP000257109"/>
    </source>
</evidence>
<proteinExistence type="predicted"/>
<dbReference type="Proteomes" id="UP000257109">
    <property type="component" value="Unassembled WGS sequence"/>
</dbReference>
<dbReference type="GO" id="GO:0003676">
    <property type="term" value="F:nucleic acid binding"/>
    <property type="evidence" value="ECO:0007669"/>
    <property type="project" value="InterPro"/>
</dbReference>
<evidence type="ECO:0000313" key="2">
    <source>
        <dbReference type="EMBL" id="RDX97075.1"/>
    </source>
</evidence>
<dbReference type="Pfam" id="PF01585">
    <property type="entry name" value="G-patch"/>
    <property type="match status" value="1"/>
</dbReference>
<dbReference type="InterPro" id="IPR000467">
    <property type="entry name" value="G_patch_dom"/>
</dbReference>
<dbReference type="AlphaFoldDB" id="A0A371H2Q5"/>
<keyword evidence="3" id="KW-1185">Reference proteome</keyword>
<name>A0A371H2Q5_MUCPR</name>